<dbReference type="GeneID" id="85476353"/>
<reference evidence="2" key="1">
    <citation type="submission" date="2021-06" db="EMBL/GenBank/DDBJ databases">
        <title>Comparative genomics, transcriptomics and evolutionary studies reveal genomic signatures of adaptation to plant cell wall in hemibiotrophic fungi.</title>
        <authorList>
            <consortium name="DOE Joint Genome Institute"/>
            <person name="Baroncelli R."/>
            <person name="Diaz J.F."/>
            <person name="Benocci T."/>
            <person name="Peng M."/>
            <person name="Battaglia E."/>
            <person name="Haridas S."/>
            <person name="Andreopoulos W."/>
            <person name="Labutti K."/>
            <person name="Pangilinan J."/>
            <person name="Floch G.L."/>
            <person name="Makela M.R."/>
            <person name="Henrissat B."/>
            <person name="Grigoriev I.V."/>
            <person name="Crouch J.A."/>
            <person name="De Vries R.P."/>
            <person name="Sukno S.A."/>
            <person name="Thon M.R."/>
        </authorList>
    </citation>
    <scope>NUCLEOTIDE SEQUENCE</scope>
    <source>
        <strain evidence="2">CBS 102054</strain>
    </source>
</reference>
<gene>
    <name evidence="2" type="ORF">BDP81DRAFT_440293</name>
</gene>
<feature type="signal peptide" evidence="1">
    <location>
        <begin position="1"/>
        <end position="15"/>
    </location>
</feature>
<dbReference type="Proteomes" id="UP001243989">
    <property type="component" value="Unassembled WGS sequence"/>
</dbReference>
<organism evidence="2 3">
    <name type="scientific">Colletotrichum phormii</name>
    <dbReference type="NCBI Taxonomy" id="359342"/>
    <lineage>
        <taxon>Eukaryota</taxon>
        <taxon>Fungi</taxon>
        <taxon>Dikarya</taxon>
        <taxon>Ascomycota</taxon>
        <taxon>Pezizomycotina</taxon>
        <taxon>Sordariomycetes</taxon>
        <taxon>Hypocreomycetidae</taxon>
        <taxon>Glomerellales</taxon>
        <taxon>Glomerellaceae</taxon>
        <taxon>Colletotrichum</taxon>
        <taxon>Colletotrichum acutatum species complex</taxon>
    </lineage>
</organism>
<accession>A0AAJ0E9T1</accession>
<dbReference type="RefSeq" id="XP_060439155.1">
    <property type="nucleotide sequence ID" value="XM_060591491.1"/>
</dbReference>
<evidence type="ECO:0000313" key="2">
    <source>
        <dbReference type="EMBL" id="KAK1623160.1"/>
    </source>
</evidence>
<keyword evidence="1" id="KW-0732">Signal</keyword>
<dbReference type="EMBL" id="JAHMHQ010000031">
    <property type="protein sequence ID" value="KAK1623160.1"/>
    <property type="molecule type" value="Genomic_DNA"/>
</dbReference>
<dbReference type="AlphaFoldDB" id="A0AAJ0E9T1"/>
<evidence type="ECO:0000256" key="1">
    <source>
        <dbReference type="SAM" id="SignalP"/>
    </source>
</evidence>
<sequence>MHFSILALYLALAAAATIPQELPRDSVDLHHLVARQSCGYPSICPGGCGTCYQNTNVCCPRDSNKSCFQFSC</sequence>
<keyword evidence="3" id="KW-1185">Reference proteome</keyword>
<comment type="caution">
    <text evidence="2">The sequence shown here is derived from an EMBL/GenBank/DDBJ whole genome shotgun (WGS) entry which is preliminary data.</text>
</comment>
<feature type="chain" id="PRO_5042548772" evidence="1">
    <location>
        <begin position="16"/>
        <end position="72"/>
    </location>
</feature>
<proteinExistence type="predicted"/>
<name>A0AAJ0E9T1_9PEZI</name>
<evidence type="ECO:0000313" key="3">
    <source>
        <dbReference type="Proteomes" id="UP001243989"/>
    </source>
</evidence>
<protein>
    <submittedName>
        <fullName evidence="2">Uncharacterized protein</fullName>
    </submittedName>
</protein>